<dbReference type="VEuPathDB" id="TriTrypDB:ECC02_011343"/>
<evidence type="ECO:0000313" key="3">
    <source>
        <dbReference type="EMBL" id="PWV05614.1"/>
    </source>
</evidence>
<feature type="compositionally biased region" description="Low complexity" evidence="1">
    <location>
        <begin position="214"/>
        <end position="224"/>
    </location>
</feature>
<feature type="compositionally biased region" description="Basic and acidic residues" evidence="1">
    <location>
        <begin position="300"/>
        <end position="314"/>
    </location>
</feature>
<dbReference type="VEuPathDB" id="TriTrypDB:C4B63_106g57"/>
<organism evidence="3 4">
    <name type="scientific">Trypanosoma cruzi</name>
    <dbReference type="NCBI Taxonomy" id="5693"/>
    <lineage>
        <taxon>Eukaryota</taxon>
        <taxon>Discoba</taxon>
        <taxon>Euglenozoa</taxon>
        <taxon>Kinetoplastea</taxon>
        <taxon>Metakinetoplastina</taxon>
        <taxon>Trypanosomatida</taxon>
        <taxon>Trypanosomatidae</taxon>
        <taxon>Trypanosoma</taxon>
        <taxon>Schizotrypanum</taxon>
    </lineage>
</organism>
<feature type="compositionally biased region" description="Basic and acidic residues" evidence="1">
    <location>
        <begin position="230"/>
        <end position="240"/>
    </location>
</feature>
<dbReference type="VEuPathDB" id="TriTrypDB:TcG_10274"/>
<keyword evidence="2" id="KW-0732">Signal</keyword>
<dbReference type="VEuPathDB" id="TriTrypDB:TcCLB.510361.260"/>
<feature type="compositionally biased region" description="Basic and acidic residues" evidence="1">
    <location>
        <begin position="204"/>
        <end position="213"/>
    </location>
</feature>
<proteinExistence type="predicted"/>
<evidence type="ECO:0000256" key="1">
    <source>
        <dbReference type="SAM" id="MobiDB-lite"/>
    </source>
</evidence>
<feature type="region of interest" description="Disordered" evidence="1">
    <location>
        <begin position="73"/>
        <end position="439"/>
    </location>
</feature>
<dbReference type="VEuPathDB" id="TriTrypDB:C3747_127g162"/>
<feature type="compositionally biased region" description="Polar residues" evidence="1">
    <location>
        <begin position="352"/>
        <end position="377"/>
    </location>
</feature>
<dbReference type="VEuPathDB" id="TriTrypDB:TcCL_Unassigned02687"/>
<feature type="compositionally biased region" description="Polar residues" evidence="1">
    <location>
        <begin position="92"/>
        <end position="111"/>
    </location>
</feature>
<evidence type="ECO:0000313" key="4">
    <source>
        <dbReference type="Proteomes" id="UP000246078"/>
    </source>
</evidence>
<dbReference type="VEuPathDB" id="TriTrypDB:TcBrA4_0172990"/>
<feature type="compositionally biased region" description="Polar residues" evidence="1">
    <location>
        <begin position="257"/>
        <end position="277"/>
    </location>
</feature>
<feature type="signal peptide" evidence="2">
    <location>
        <begin position="1"/>
        <end position="27"/>
    </location>
</feature>
<evidence type="ECO:0000256" key="2">
    <source>
        <dbReference type="SAM" id="SignalP"/>
    </source>
</evidence>
<feature type="compositionally biased region" description="Basic and acidic residues" evidence="1">
    <location>
        <begin position="329"/>
        <end position="341"/>
    </location>
</feature>
<feature type="compositionally biased region" description="Polar residues" evidence="1">
    <location>
        <begin position="400"/>
        <end position="439"/>
    </location>
</feature>
<feature type="compositionally biased region" description="Polar residues" evidence="1">
    <location>
        <begin position="316"/>
        <end position="328"/>
    </location>
</feature>
<accession>A0A2V2WG11</accession>
<reference evidence="3 4" key="1">
    <citation type="journal article" date="2018" name="Microb. Genom.">
        <title>Expanding an expanded genome: long-read sequencing of Trypanosoma cruzi.</title>
        <authorList>
            <person name="Berna L."/>
            <person name="Rodriguez M."/>
            <person name="Chiribao M.L."/>
            <person name="Parodi-Talice A."/>
            <person name="Pita S."/>
            <person name="Rijo G."/>
            <person name="Alvarez-Valin F."/>
            <person name="Robello C."/>
        </authorList>
    </citation>
    <scope>NUCLEOTIDE SEQUENCE [LARGE SCALE GENOMIC DNA]</scope>
    <source>
        <strain evidence="3 4">TCC</strain>
    </source>
</reference>
<feature type="compositionally biased region" description="Gly residues" evidence="1">
    <location>
        <begin position="141"/>
        <end position="167"/>
    </location>
</feature>
<dbReference type="VEuPathDB" id="TriTrypDB:C4B63_53g57"/>
<dbReference type="VEuPathDB" id="TriTrypDB:TcCLB.508245.70"/>
<comment type="caution">
    <text evidence="3">The sequence shown here is derived from an EMBL/GenBank/DDBJ whole genome shotgun (WGS) entry which is preliminary data.</text>
</comment>
<feature type="compositionally biased region" description="Low complexity" evidence="1">
    <location>
        <begin position="168"/>
        <end position="191"/>
    </location>
</feature>
<dbReference type="AlphaFoldDB" id="A0A2V2WG11"/>
<dbReference type="VEuPathDB" id="TriTrypDB:TcCLB.511877.20"/>
<dbReference type="VEuPathDB" id="TriTrypDB:TCDM_10396"/>
<dbReference type="VEuPathDB" id="TriTrypDB:TCSYLVIO_008541"/>
<dbReference type="Proteomes" id="UP000246078">
    <property type="component" value="Unassembled WGS sequence"/>
</dbReference>
<feature type="chain" id="PRO_5016030972" evidence="2">
    <location>
        <begin position="28"/>
        <end position="462"/>
    </location>
</feature>
<dbReference type="VEuPathDB" id="TriTrypDB:ECC02_009591"/>
<feature type="compositionally biased region" description="Basic and acidic residues" evidence="1">
    <location>
        <begin position="382"/>
        <end position="396"/>
    </location>
</feature>
<dbReference type="VEuPathDB" id="TriTrypDB:TcBrA4_0171190"/>
<dbReference type="VEuPathDB" id="TriTrypDB:TcCLB.509925.10"/>
<dbReference type="VEuPathDB" id="TriTrypDB:TcG_10583"/>
<protein>
    <submittedName>
        <fullName evidence="3">Mucin-associated surface protein (MASP)</fullName>
    </submittedName>
</protein>
<sequence length="462" mass="47113">MAMMMTGRVLLVCALGVLWCGAGGVYARDVDNSAFGGCMASGLLGTNWCHMPSGCKKTEITLPLRSALSITAAEASTDGEEAPVTIRHSPGFNPSSVTPPIKQSESLAPTISSEVPPPPPPPEKESKEPLSSRPPVPGDSDTGGGNSDRDSGAGGTGGVVDGVGGIDGLSEVPSSGVPSSSSSDPNGNDLSKTLSNTPSIQNRESSEKGEPSGKKSPGPVSPSGQTGEVSKPEEKSRASDTQEEGETSVAGKDTTKAEGTQSDMKTDGSSNTLSTAGKSKVQPPPPVKPPTAEELQPNRAPKDPRTATEEKHEMPTSATKTNPDTPKTSLKDGMADRHGHDATTPVLVKNAATGNSAERKSPSISTNDSDDAQSTGDENNDDDPRPKHKETGDHKAANTKFASTPSETAPQTVKTETFTVAQKNDTATSGDSDGSTAVSHTTSPLLLLLVVACAAAAAVVAA</sequence>
<feature type="compositionally biased region" description="Polar residues" evidence="1">
    <location>
        <begin position="192"/>
        <end position="203"/>
    </location>
</feature>
<gene>
    <name evidence="3" type="ORF">C3747_127g162</name>
</gene>
<name>A0A2V2WG11_TRYCR</name>
<dbReference type="EMBL" id="PRFC01000127">
    <property type="protein sequence ID" value="PWV05614.1"/>
    <property type="molecule type" value="Genomic_DNA"/>
</dbReference>
<dbReference type="VEuPathDB" id="TriTrypDB:TcYC6_0158530"/>